<dbReference type="AlphaFoldDB" id="A0A151ZE14"/>
<evidence type="ECO:0000256" key="2">
    <source>
        <dbReference type="SAM" id="MobiDB-lite"/>
    </source>
</evidence>
<evidence type="ECO:0000259" key="3">
    <source>
        <dbReference type="PROSITE" id="PS50018"/>
    </source>
</evidence>
<dbReference type="InterPro" id="IPR008936">
    <property type="entry name" value="Rho_GTPase_activation_prot"/>
</dbReference>
<organism evidence="5 6">
    <name type="scientific">Tieghemostelium lacteum</name>
    <name type="common">Slime mold</name>
    <name type="synonym">Dictyostelium lacteum</name>
    <dbReference type="NCBI Taxonomy" id="361077"/>
    <lineage>
        <taxon>Eukaryota</taxon>
        <taxon>Amoebozoa</taxon>
        <taxon>Evosea</taxon>
        <taxon>Eumycetozoa</taxon>
        <taxon>Dictyostelia</taxon>
        <taxon>Dictyosteliales</taxon>
        <taxon>Raperosteliaceae</taxon>
        <taxon>Tieghemostelium</taxon>
    </lineage>
</organism>
<feature type="compositionally biased region" description="Polar residues" evidence="2">
    <location>
        <begin position="378"/>
        <end position="397"/>
    </location>
</feature>
<dbReference type="Gene3D" id="3.40.525.10">
    <property type="entry name" value="CRAL-TRIO lipid binding domain"/>
    <property type="match status" value="1"/>
</dbReference>
<feature type="compositionally biased region" description="Low complexity" evidence="2">
    <location>
        <begin position="321"/>
        <end position="365"/>
    </location>
</feature>
<evidence type="ECO:0000313" key="5">
    <source>
        <dbReference type="EMBL" id="KYQ92202.1"/>
    </source>
</evidence>
<protein>
    <submittedName>
        <fullName evidence="5">Ras GTPase activation domain-containing protein</fullName>
    </submittedName>
</protein>
<proteinExistence type="predicted"/>
<dbReference type="SUPFAM" id="SSF52087">
    <property type="entry name" value="CRAL/TRIO domain"/>
    <property type="match status" value="1"/>
</dbReference>
<dbReference type="PANTHER" id="PTHR10194:SF151">
    <property type="entry name" value="NEUROFIBROMIN-A"/>
    <property type="match status" value="1"/>
</dbReference>
<dbReference type="Proteomes" id="UP000076078">
    <property type="component" value="Unassembled WGS sequence"/>
</dbReference>
<dbReference type="EMBL" id="LODT01000031">
    <property type="protein sequence ID" value="KYQ92202.1"/>
    <property type="molecule type" value="Genomic_DNA"/>
</dbReference>
<sequence length="901" mass="102056">MDPIDKLSLQWKRNAWLNSTQLYGELTDLCIKDTVFTRLFANLIDNSEVDNFSKVIVNIFTAANRTLPLIKDLIYNEFNSKVSSEGEGSILRGNNIVNKIEGAYVRLIGANYLRFVLSDLVTKVSIDKDLKLEVDPRKLNAYNDEGDGYQAYEKRDPEDELRENIENLNEVSQMFLDRITDPTVIEEMPREIRAIADYTAESALRYAPESLTPLVGGFIMLRFFSPAIVTPEYSKLISSDIVPTNRSRRNLVLLAKVLQNASNGVLFGGKEEFMTCMNDFISRNEKKMSNYFNMICKDPLMPQNKWSDLEGISIPYLNKSGGSASSSSSSTATGSTLSSSGGSSNSSNSSISSISSSNNSSNNSSKSDDKPGVKSKWLVTTPSTYAPGQSPSVNSKNTSSTSTTTTTQKKNMYTASPWDSYIKNIEIQDLFDLHRIFDVYREKIQLKLASGNKTAIRILEILKELGPSPKTKNEKKKRETDASEELTPNGGASLNSAFDDCTYMLERARFLYQGPNDKHDKAVFYLIANRIKPEVFDNYNPLIAHIFKVMDNAVNAPYTLILDMSWAHPPDLKGTLFTHLPKLSQVFARKYKKNVDNIFIIHPSAYTRALVYFLRPFTSRKLKKKIVEVYNWKQLTPYIDIENIALPETSKDFITKSYRVVKVNSKGKRQERLIKFTSNSLLNIDPKTKRIQNEKRIDQIEEISSRLGSTEIYMKFGHAPTSFNTDRPTSGGARLGFLTLKGNSLEANNRKYVCNHELERDHILQDIFETGFKMGLARIAQHQLQRPPLPTEFKVIKVNNAGKHQERIFKLTIDSLLNLDQQSIKSENSFAGIEEVHCDQEVKDVVWIKFKSEAHKRKIICRDNEGKLLHDALTEAINKYQTTIDIQENDLKLEGEIGNKL</sequence>
<keyword evidence="1" id="KW-0343">GTPase activation</keyword>
<dbReference type="InterPro" id="IPR001936">
    <property type="entry name" value="RasGAP_dom"/>
</dbReference>
<feature type="compositionally biased region" description="Low complexity" evidence="2">
    <location>
        <begin position="398"/>
        <end position="407"/>
    </location>
</feature>
<dbReference type="PROSITE" id="PS50191">
    <property type="entry name" value="CRAL_TRIO"/>
    <property type="match status" value="1"/>
</dbReference>
<evidence type="ECO:0000256" key="1">
    <source>
        <dbReference type="ARBA" id="ARBA00022468"/>
    </source>
</evidence>
<dbReference type="OMA" id="KDLIYNE"/>
<evidence type="ECO:0000259" key="4">
    <source>
        <dbReference type="PROSITE" id="PS50191"/>
    </source>
</evidence>
<feature type="region of interest" description="Disordered" evidence="2">
    <location>
        <begin position="321"/>
        <end position="408"/>
    </location>
</feature>
<dbReference type="Gene3D" id="1.10.506.10">
    <property type="entry name" value="GTPase Activation - p120gap, domain 1"/>
    <property type="match status" value="1"/>
</dbReference>
<reference evidence="5 6" key="1">
    <citation type="submission" date="2015-12" db="EMBL/GenBank/DDBJ databases">
        <title>Dictyostelia acquired genes for synthesis and detection of signals that induce cell-type specialization by lateral gene transfer from prokaryotes.</title>
        <authorList>
            <person name="Gloeckner G."/>
            <person name="Schaap P."/>
        </authorList>
    </citation>
    <scope>NUCLEOTIDE SEQUENCE [LARGE SCALE GENOMIC DNA]</scope>
    <source>
        <strain evidence="5 6">TK</strain>
    </source>
</reference>
<dbReference type="PANTHER" id="PTHR10194">
    <property type="entry name" value="RAS GTPASE-ACTIVATING PROTEINS"/>
    <property type="match status" value="1"/>
</dbReference>
<dbReference type="SMART" id="SM00516">
    <property type="entry name" value="SEC14"/>
    <property type="match status" value="1"/>
</dbReference>
<dbReference type="STRING" id="361077.A0A151ZE14"/>
<keyword evidence="6" id="KW-1185">Reference proteome</keyword>
<gene>
    <name evidence="5" type="ORF">DLAC_07049</name>
</gene>
<comment type="caution">
    <text evidence="5">The sequence shown here is derived from an EMBL/GenBank/DDBJ whole genome shotgun (WGS) entry which is preliminary data.</text>
</comment>
<dbReference type="CDD" id="cd00170">
    <property type="entry name" value="SEC14"/>
    <property type="match status" value="1"/>
</dbReference>
<dbReference type="Pfam" id="PF00616">
    <property type="entry name" value="RasGAP"/>
    <property type="match status" value="1"/>
</dbReference>
<dbReference type="InParanoid" id="A0A151ZE14"/>
<feature type="domain" description="Ras-GAP" evidence="3">
    <location>
        <begin position="48"/>
        <end position="263"/>
    </location>
</feature>
<dbReference type="OrthoDB" id="1562946at2759"/>
<feature type="region of interest" description="Disordered" evidence="2">
    <location>
        <begin position="467"/>
        <end position="491"/>
    </location>
</feature>
<dbReference type="Pfam" id="PF13716">
    <property type="entry name" value="CRAL_TRIO_2"/>
    <property type="match status" value="1"/>
</dbReference>
<evidence type="ECO:0000313" key="6">
    <source>
        <dbReference type="Proteomes" id="UP000076078"/>
    </source>
</evidence>
<accession>A0A151ZE14</accession>
<name>A0A151ZE14_TIELA</name>
<dbReference type="SUPFAM" id="SSF48350">
    <property type="entry name" value="GTPase activation domain, GAP"/>
    <property type="match status" value="1"/>
</dbReference>
<dbReference type="InterPro" id="IPR039360">
    <property type="entry name" value="Ras_GTPase"/>
</dbReference>
<feature type="domain" description="CRAL-TRIO" evidence="4">
    <location>
        <begin position="498"/>
        <end position="648"/>
    </location>
</feature>
<dbReference type="InterPro" id="IPR001251">
    <property type="entry name" value="CRAL-TRIO_dom"/>
</dbReference>
<dbReference type="PROSITE" id="PS50018">
    <property type="entry name" value="RAS_GTPASE_ACTIV_2"/>
    <property type="match status" value="1"/>
</dbReference>
<dbReference type="SMART" id="SM00323">
    <property type="entry name" value="RasGAP"/>
    <property type="match status" value="1"/>
</dbReference>
<dbReference type="InterPro" id="IPR036865">
    <property type="entry name" value="CRAL-TRIO_dom_sf"/>
</dbReference>
<dbReference type="GO" id="GO:0005096">
    <property type="term" value="F:GTPase activator activity"/>
    <property type="evidence" value="ECO:0007669"/>
    <property type="project" value="UniProtKB-KW"/>
</dbReference>